<accession>A0ABM8T7Z3</accession>
<evidence type="ECO:0000313" key="2">
    <source>
        <dbReference type="EMBL" id="CAE6866458.1"/>
    </source>
</evidence>
<dbReference type="EMBL" id="CAJNAU010000205">
    <property type="protein sequence ID" value="CAE6866458.1"/>
    <property type="molecule type" value="Genomic_DNA"/>
</dbReference>
<sequence length="90" mass="9658">MGKGNEVSAGRAAQMSTSSAGALDSGAKLTNPEADDYISGFGEYTCTQSDSCPRKDLKSNRPLSITHRQAPTGSFNARNPYNVQVFRSPW</sequence>
<protein>
    <submittedName>
        <fullName evidence="2">Uncharacterized protein</fullName>
    </submittedName>
</protein>
<feature type="compositionally biased region" description="Polar residues" evidence="1">
    <location>
        <begin position="61"/>
        <end position="79"/>
    </location>
</feature>
<dbReference type="Proteomes" id="UP000674425">
    <property type="component" value="Unassembled WGS sequence"/>
</dbReference>
<gene>
    <name evidence="2" type="ORF">R69658_07890</name>
</gene>
<feature type="region of interest" description="Disordered" evidence="1">
    <location>
        <begin position="1"/>
        <end position="34"/>
    </location>
</feature>
<feature type="region of interest" description="Disordered" evidence="1">
    <location>
        <begin position="48"/>
        <end position="79"/>
    </location>
</feature>
<organism evidence="2 3">
    <name type="scientific">Paraburkholderia aspalathi</name>
    <dbReference type="NCBI Taxonomy" id="1324617"/>
    <lineage>
        <taxon>Bacteria</taxon>
        <taxon>Pseudomonadati</taxon>
        <taxon>Pseudomonadota</taxon>
        <taxon>Betaproteobacteria</taxon>
        <taxon>Burkholderiales</taxon>
        <taxon>Burkholderiaceae</taxon>
        <taxon>Paraburkholderia</taxon>
    </lineage>
</organism>
<reference evidence="2 3" key="1">
    <citation type="submission" date="2021-02" db="EMBL/GenBank/DDBJ databases">
        <authorList>
            <person name="Vanwijnsberghe S."/>
        </authorList>
    </citation>
    <scope>NUCLEOTIDE SEQUENCE [LARGE SCALE GENOMIC DNA]</scope>
    <source>
        <strain evidence="2 3">R-69658</strain>
    </source>
</reference>
<keyword evidence="3" id="KW-1185">Reference proteome</keyword>
<comment type="caution">
    <text evidence="2">The sequence shown here is derived from an EMBL/GenBank/DDBJ whole genome shotgun (WGS) entry which is preliminary data.</text>
</comment>
<evidence type="ECO:0000313" key="3">
    <source>
        <dbReference type="Proteomes" id="UP000674425"/>
    </source>
</evidence>
<proteinExistence type="predicted"/>
<name>A0ABM8T7Z3_9BURK</name>
<evidence type="ECO:0000256" key="1">
    <source>
        <dbReference type="SAM" id="MobiDB-lite"/>
    </source>
</evidence>